<keyword evidence="4 7" id="KW-0812">Transmembrane</keyword>
<dbReference type="GO" id="GO:0005886">
    <property type="term" value="C:plasma membrane"/>
    <property type="evidence" value="ECO:0007669"/>
    <property type="project" value="UniProtKB-SubCell"/>
</dbReference>
<dbReference type="PROSITE" id="PS50928">
    <property type="entry name" value="ABC_TM1"/>
    <property type="match status" value="1"/>
</dbReference>
<comment type="caution">
    <text evidence="9">The sequence shown here is derived from an EMBL/GenBank/DDBJ whole genome shotgun (WGS) entry which is preliminary data.</text>
</comment>
<protein>
    <submittedName>
        <fullName evidence="9">Peptide/nickel transport system permease protein</fullName>
    </submittedName>
</protein>
<dbReference type="Gene3D" id="1.10.3720.10">
    <property type="entry name" value="MetI-like"/>
    <property type="match status" value="1"/>
</dbReference>
<proteinExistence type="inferred from homology"/>
<feature type="transmembrane region" description="Helical" evidence="7">
    <location>
        <begin position="263"/>
        <end position="285"/>
    </location>
</feature>
<evidence type="ECO:0000256" key="1">
    <source>
        <dbReference type="ARBA" id="ARBA00004651"/>
    </source>
</evidence>
<dbReference type="Pfam" id="PF00528">
    <property type="entry name" value="BPD_transp_1"/>
    <property type="match status" value="1"/>
</dbReference>
<name>A0A7X0C927_9ACTN</name>
<dbReference type="InterPro" id="IPR045621">
    <property type="entry name" value="BPD_transp_1_N"/>
</dbReference>
<evidence type="ECO:0000256" key="4">
    <source>
        <dbReference type="ARBA" id="ARBA00022692"/>
    </source>
</evidence>
<evidence type="ECO:0000256" key="5">
    <source>
        <dbReference type="ARBA" id="ARBA00022989"/>
    </source>
</evidence>
<keyword evidence="10" id="KW-1185">Reference proteome</keyword>
<keyword evidence="3" id="KW-1003">Cell membrane</keyword>
<dbReference type="AlphaFoldDB" id="A0A7X0C927"/>
<feature type="transmembrane region" description="Helical" evidence="7">
    <location>
        <begin position="305"/>
        <end position="324"/>
    </location>
</feature>
<keyword evidence="6 7" id="KW-0472">Membrane</keyword>
<dbReference type="Proteomes" id="UP000583800">
    <property type="component" value="Unassembled WGS sequence"/>
</dbReference>
<organism evidence="9 10">
    <name type="scientific">Nonomuraea muscovyensis</name>
    <dbReference type="NCBI Taxonomy" id="1124761"/>
    <lineage>
        <taxon>Bacteria</taxon>
        <taxon>Bacillati</taxon>
        <taxon>Actinomycetota</taxon>
        <taxon>Actinomycetes</taxon>
        <taxon>Streptosporangiales</taxon>
        <taxon>Streptosporangiaceae</taxon>
        <taxon>Nonomuraea</taxon>
    </lineage>
</organism>
<dbReference type="SUPFAM" id="SSF161098">
    <property type="entry name" value="MetI-like"/>
    <property type="match status" value="1"/>
</dbReference>
<dbReference type="CDD" id="cd06261">
    <property type="entry name" value="TM_PBP2"/>
    <property type="match status" value="1"/>
</dbReference>
<dbReference type="PANTHER" id="PTHR43163:SF6">
    <property type="entry name" value="DIPEPTIDE TRANSPORT SYSTEM PERMEASE PROTEIN DPPB-RELATED"/>
    <property type="match status" value="1"/>
</dbReference>
<accession>A0A7X0C927</accession>
<gene>
    <name evidence="9" type="ORF">FHU36_006391</name>
</gene>
<keyword evidence="5 7" id="KW-1133">Transmembrane helix</keyword>
<sequence>MPRHVARRLGQALLVVAGVVGLTFVVTRMVPGDPAVAFAGPKATPEQLAQARERFGLDDPLPAQLWNYLRDLVTGDWGTSLRTRQAVLDDLYVAFPASLELVGTALLGAVVVGIPVGVLAARYKGKFPDIGVRVTSMLAVSVPVFWLALALQTVFAGHLDLLPVAGEYDPALDTTSPLTLWTNITVVDALITGNWPIFTSTLEHLVLPALVVAAYPTGVIAQMTRAALIEESGQDHARMERALGFGETAILTRFALRPALNPVLSLIALVFAYAIVNGFLVEAVFNWPGLGRYAVESIRHLDTPAIAGVTLLVALVYVLANLVVDLLQGVVDPRADPRARPR</sequence>
<dbReference type="InterPro" id="IPR000515">
    <property type="entry name" value="MetI-like"/>
</dbReference>
<feature type="domain" description="ABC transmembrane type-1" evidence="8">
    <location>
        <begin position="95"/>
        <end position="328"/>
    </location>
</feature>
<comment type="similarity">
    <text evidence="7">Belongs to the binding-protein-dependent transport system permease family.</text>
</comment>
<evidence type="ECO:0000256" key="7">
    <source>
        <dbReference type="RuleBase" id="RU363032"/>
    </source>
</evidence>
<evidence type="ECO:0000259" key="8">
    <source>
        <dbReference type="PROSITE" id="PS50928"/>
    </source>
</evidence>
<feature type="transmembrane region" description="Helical" evidence="7">
    <location>
        <begin position="101"/>
        <end position="122"/>
    </location>
</feature>
<reference evidence="9 10" key="1">
    <citation type="submission" date="2020-08" db="EMBL/GenBank/DDBJ databases">
        <title>Sequencing the genomes of 1000 actinobacteria strains.</title>
        <authorList>
            <person name="Klenk H.-P."/>
        </authorList>
    </citation>
    <scope>NUCLEOTIDE SEQUENCE [LARGE SCALE GENOMIC DNA]</scope>
    <source>
        <strain evidence="9 10">DSM 45913</strain>
    </source>
</reference>
<dbReference type="GO" id="GO:0071916">
    <property type="term" value="F:dipeptide transmembrane transporter activity"/>
    <property type="evidence" value="ECO:0007669"/>
    <property type="project" value="TreeGrafter"/>
</dbReference>
<feature type="transmembrane region" description="Helical" evidence="7">
    <location>
        <begin position="205"/>
        <end position="228"/>
    </location>
</feature>
<dbReference type="Pfam" id="PF19300">
    <property type="entry name" value="BPD_transp_1_N"/>
    <property type="match status" value="1"/>
</dbReference>
<dbReference type="RefSeq" id="WP_185087357.1">
    <property type="nucleotide sequence ID" value="NZ_JACHJB010000002.1"/>
</dbReference>
<evidence type="ECO:0000313" key="10">
    <source>
        <dbReference type="Proteomes" id="UP000583800"/>
    </source>
</evidence>
<keyword evidence="2 7" id="KW-0813">Transport</keyword>
<feature type="transmembrane region" description="Helical" evidence="7">
    <location>
        <begin position="12"/>
        <end position="30"/>
    </location>
</feature>
<dbReference type="EMBL" id="JACHJB010000002">
    <property type="protein sequence ID" value="MBB6349846.1"/>
    <property type="molecule type" value="Genomic_DNA"/>
</dbReference>
<evidence type="ECO:0000256" key="2">
    <source>
        <dbReference type="ARBA" id="ARBA00022448"/>
    </source>
</evidence>
<evidence type="ECO:0000256" key="6">
    <source>
        <dbReference type="ARBA" id="ARBA00023136"/>
    </source>
</evidence>
<comment type="subcellular location">
    <subcellularLocation>
        <location evidence="1 7">Cell membrane</location>
        <topology evidence="1 7">Multi-pass membrane protein</topology>
    </subcellularLocation>
</comment>
<evidence type="ECO:0000313" key="9">
    <source>
        <dbReference type="EMBL" id="MBB6349846.1"/>
    </source>
</evidence>
<dbReference type="InterPro" id="IPR035906">
    <property type="entry name" value="MetI-like_sf"/>
</dbReference>
<evidence type="ECO:0000256" key="3">
    <source>
        <dbReference type="ARBA" id="ARBA00022475"/>
    </source>
</evidence>
<dbReference type="PANTHER" id="PTHR43163">
    <property type="entry name" value="DIPEPTIDE TRANSPORT SYSTEM PERMEASE PROTEIN DPPB-RELATED"/>
    <property type="match status" value="1"/>
</dbReference>
<feature type="transmembrane region" description="Helical" evidence="7">
    <location>
        <begin position="134"/>
        <end position="155"/>
    </location>
</feature>